<evidence type="ECO:0000256" key="1">
    <source>
        <dbReference type="ARBA" id="ARBA00022801"/>
    </source>
</evidence>
<comment type="caution">
    <text evidence="4">The sequence shown here is derived from an EMBL/GenBank/DDBJ whole genome shotgun (WGS) entry which is preliminary data.</text>
</comment>
<keyword evidence="5" id="KW-1185">Reference proteome</keyword>
<organism evidence="4 5">
    <name type="scientific">Reticulomyxa filosa</name>
    <dbReference type="NCBI Taxonomy" id="46433"/>
    <lineage>
        <taxon>Eukaryota</taxon>
        <taxon>Sar</taxon>
        <taxon>Rhizaria</taxon>
        <taxon>Retaria</taxon>
        <taxon>Foraminifera</taxon>
        <taxon>Monothalamids</taxon>
        <taxon>Reticulomyxidae</taxon>
        <taxon>Reticulomyxa</taxon>
    </lineage>
</organism>
<feature type="domain" description="Nudix hydrolase" evidence="3">
    <location>
        <begin position="32"/>
        <end position="194"/>
    </location>
</feature>
<keyword evidence="1" id="KW-0378">Hydrolase</keyword>
<dbReference type="GO" id="GO:0010945">
    <property type="term" value="F:coenzyme A diphosphatase activity"/>
    <property type="evidence" value="ECO:0007669"/>
    <property type="project" value="InterPro"/>
</dbReference>
<gene>
    <name evidence="4" type="ORF">RFI_18896</name>
</gene>
<feature type="region of interest" description="Disordered" evidence="2">
    <location>
        <begin position="311"/>
        <end position="334"/>
    </location>
</feature>
<protein>
    <recommendedName>
        <fullName evidence="3">Nudix hydrolase domain-containing protein</fullName>
    </recommendedName>
</protein>
<dbReference type="InterPro" id="IPR015797">
    <property type="entry name" value="NUDIX_hydrolase-like_dom_sf"/>
</dbReference>
<dbReference type="InterPro" id="IPR000086">
    <property type="entry name" value="NUDIX_hydrolase_dom"/>
</dbReference>
<evidence type="ECO:0000313" key="5">
    <source>
        <dbReference type="Proteomes" id="UP000023152"/>
    </source>
</evidence>
<dbReference type="CDD" id="cd03426">
    <property type="entry name" value="NUDIX_CoAse_Nudt7"/>
    <property type="match status" value="1"/>
</dbReference>
<dbReference type="Pfam" id="PF00293">
    <property type="entry name" value="NUDIX"/>
    <property type="match status" value="1"/>
</dbReference>
<dbReference type="EMBL" id="ASPP01015025">
    <property type="protein sequence ID" value="ETO18376.1"/>
    <property type="molecule type" value="Genomic_DNA"/>
</dbReference>
<name>X6MXQ6_RETFI</name>
<accession>X6MXQ6</accession>
<dbReference type="InterPro" id="IPR020084">
    <property type="entry name" value="NUDIX_hydrolase_CS"/>
</dbReference>
<feature type="compositionally biased region" description="Low complexity" evidence="2">
    <location>
        <begin position="322"/>
        <end position="334"/>
    </location>
</feature>
<dbReference type="InterPro" id="IPR045121">
    <property type="entry name" value="CoAse"/>
</dbReference>
<dbReference type="SUPFAM" id="SSF55811">
    <property type="entry name" value="Nudix"/>
    <property type="match status" value="1"/>
</dbReference>
<dbReference type="Proteomes" id="UP000023152">
    <property type="component" value="Unassembled WGS sequence"/>
</dbReference>
<dbReference type="Gene3D" id="3.90.79.10">
    <property type="entry name" value="Nucleoside Triphosphate Pyrophosphohydrolase"/>
    <property type="match status" value="1"/>
</dbReference>
<dbReference type="PROSITE" id="PS51462">
    <property type="entry name" value="NUDIX"/>
    <property type="match status" value="1"/>
</dbReference>
<evidence type="ECO:0000256" key="2">
    <source>
        <dbReference type="SAM" id="MobiDB-lite"/>
    </source>
</evidence>
<dbReference type="AlphaFoldDB" id="X6MXQ6"/>
<proteinExistence type="predicted"/>
<reference evidence="4 5" key="1">
    <citation type="journal article" date="2013" name="Curr. Biol.">
        <title>The Genome of the Foraminiferan Reticulomyxa filosa.</title>
        <authorList>
            <person name="Glockner G."/>
            <person name="Hulsmann N."/>
            <person name="Schleicher M."/>
            <person name="Noegel A.A."/>
            <person name="Eichinger L."/>
            <person name="Gallinger C."/>
            <person name="Pawlowski J."/>
            <person name="Sierra R."/>
            <person name="Euteneuer U."/>
            <person name="Pillet L."/>
            <person name="Moustafa A."/>
            <person name="Platzer M."/>
            <person name="Groth M."/>
            <person name="Szafranski K."/>
            <person name="Schliwa M."/>
        </authorList>
    </citation>
    <scope>NUCLEOTIDE SEQUENCE [LARGE SCALE GENOMIC DNA]</scope>
</reference>
<dbReference type="PANTHER" id="PTHR12992">
    <property type="entry name" value="NUDIX HYDROLASE"/>
    <property type="match status" value="1"/>
</dbReference>
<dbReference type="PANTHER" id="PTHR12992:SF44">
    <property type="entry name" value="NUDIX HYDROLASE DOMAIN-CONTAINING PROTEIN"/>
    <property type="match status" value="1"/>
</dbReference>
<evidence type="ECO:0000259" key="3">
    <source>
        <dbReference type="PROSITE" id="PS51462"/>
    </source>
</evidence>
<dbReference type="PROSITE" id="PS00893">
    <property type="entry name" value="NUDIX_BOX"/>
    <property type="match status" value="1"/>
</dbReference>
<sequence length="353" mass="40473">MSESPLDSLLLLLKNLFGIYNETEPVPGQIDEPHACVAAILRLTDLQSQCNVDGFDDEQPPMLKQPFDLLFMLRSARPNDRWSGQVSFPGGRSKKGESLQQTVIREVWEEIGLNLSEKKDYELLGKMGPATPVLIGKREMKVHVFVYFQKTACTPSLNLDDREVSDVQWVNFSQLVSPPLYEVNPFARVKSALPVPRGKEESTLRPHNTFKFSHDYQHSHGLNQHSLNHCYLRLGWKLADWMKPLPFQYPEWLLWGLTYHFTAHILNTMKFKHYLKTQDNKGNPVKTFIFFLNKIGIIKVKFVRLSHHRTSKKKKHLSNDVQNTNTPSQSTTNLSQNAVPVSLSNTFFAASKL</sequence>
<dbReference type="OrthoDB" id="77989at2759"/>
<evidence type="ECO:0000313" key="4">
    <source>
        <dbReference type="EMBL" id="ETO18376.1"/>
    </source>
</evidence>